<dbReference type="GO" id="GO:0016787">
    <property type="term" value="F:hydrolase activity"/>
    <property type="evidence" value="ECO:0007669"/>
    <property type="project" value="UniProtKB-KW"/>
</dbReference>
<gene>
    <name evidence="1" type="ORF">LK12_13145</name>
</gene>
<reference evidence="1 2" key="1">
    <citation type="submission" date="2014-10" db="EMBL/GenBank/DDBJ databases">
        <title>Genome sequence of Novosphingobium malaysiense MUSC 273(T).</title>
        <authorList>
            <person name="Lee L.-H."/>
        </authorList>
    </citation>
    <scope>NUCLEOTIDE SEQUENCE [LARGE SCALE GENOMIC DNA]</scope>
    <source>
        <strain evidence="1 2">MUSC 273</strain>
    </source>
</reference>
<dbReference type="Gene3D" id="3.40.630.40">
    <property type="entry name" value="Zn-dependent exopeptidases"/>
    <property type="match status" value="1"/>
</dbReference>
<dbReference type="Pfam" id="PF05013">
    <property type="entry name" value="FGase"/>
    <property type="match status" value="1"/>
</dbReference>
<dbReference type="InterPro" id="IPR007709">
    <property type="entry name" value="N-FG_amidohydro"/>
</dbReference>
<name>A0A0B1ZR11_9SPHN</name>
<dbReference type="InterPro" id="IPR011227">
    <property type="entry name" value="UCP029730"/>
</dbReference>
<dbReference type="Proteomes" id="UP000031057">
    <property type="component" value="Unassembled WGS sequence"/>
</dbReference>
<proteinExistence type="predicted"/>
<evidence type="ECO:0000313" key="2">
    <source>
        <dbReference type="Proteomes" id="UP000031057"/>
    </source>
</evidence>
<dbReference type="STRING" id="1348853.LK12_13145"/>
<dbReference type="SUPFAM" id="SSF53187">
    <property type="entry name" value="Zn-dependent exopeptidases"/>
    <property type="match status" value="1"/>
</dbReference>
<dbReference type="AlphaFoldDB" id="A0A0B1ZR11"/>
<sequence length="245" mass="26771">MHAPLNSEAFRIVGTPRFGGILVVADHASNRVPEDIDLGISPELMDEHIAIDIGVAGIAEHMAKREGTAALVGNVSRLVCDTNRTESDPASIPETSDGHAIPGNIGIDREARLARFHRPFHAKLTDLLEGTPPALTLILHSFTPCLVSKPDEKRPWHCGLLYDQDDRGARAAQPLLEAEGLIVGDQLPYSGKIYNAAIERHVESEGRPYLYIEIRQDLIADAAGQAEWAERLTRICNRVAIEIEG</sequence>
<organism evidence="1 2">
    <name type="scientific">Novosphingobium malaysiense</name>
    <dbReference type="NCBI Taxonomy" id="1348853"/>
    <lineage>
        <taxon>Bacteria</taxon>
        <taxon>Pseudomonadati</taxon>
        <taxon>Pseudomonadota</taxon>
        <taxon>Alphaproteobacteria</taxon>
        <taxon>Sphingomonadales</taxon>
        <taxon>Sphingomonadaceae</taxon>
        <taxon>Novosphingobium</taxon>
    </lineage>
</organism>
<dbReference type="PIRSF" id="PIRSF029730">
    <property type="entry name" value="UCP029730"/>
    <property type="match status" value="1"/>
</dbReference>
<protein>
    <submittedName>
        <fullName evidence="1">N-formylglutamate amidohydrolase</fullName>
    </submittedName>
</protein>
<accession>A0A0B1ZR11</accession>
<keyword evidence="2" id="KW-1185">Reference proteome</keyword>
<comment type="caution">
    <text evidence="1">The sequence shown here is derived from an EMBL/GenBank/DDBJ whole genome shotgun (WGS) entry which is preliminary data.</text>
</comment>
<keyword evidence="1" id="KW-0378">Hydrolase</keyword>
<evidence type="ECO:0000313" key="1">
    <source>
        <dbReference type="EMBL" id="KHK91719.1"/>
    </source>
</evidence>
<dbReference type="EMBL" id="JTDI01000003">
    <property type="protein sequence ID" value="KHK91719.1"/>
    <property type="molecule type" value="Genomic_DNA"/>
</dbReference>